<accession>A0ACC1NTI2</accession>
<keyword evidence="2" id="KW-1185">Reference proteome</keyword>
<organism evidence="1 2">
    <name type="scientific">Zarea fungicola</name>
    <dbReference type="NCBI Taxonomy" id="93591"/>
    <lineage>
        <taxon>Eukaryota</taxon>
        <taxon>Fungi</taxon>
        <taxon>Dikarya</taxon>
        <taxon>Ascomycota</taxon>
        <taxon>Pezizomycotina</taxon>
        <taxon>Sordariomycetes</taxon>
        <taxon>Hypocreomycetidae</taxon>
        <taxon>Hypocreales</taxon>
        <taxon>Cordycipitaceae</taxon>
        <taxon>Zarea</taxon>
    </lineage>
</organism>
<dbReference type="Proteomes" id="UP001143910">
    <property type="component" value="Unassembled WGS sequence"/>
</dbReference>
<gene>
    <name evidence="1" type="ORF">NQ176_g1394</name>
</gene>
<evidence type="ECO:0000313" key="1">
    <source>
        <dbReference type="EMBL" id="KAJ2982438.1"/>
    </source>
</evidence>
<sequence>MAQSIKLKDEVEIIPVALVDQLRPTNNIRTRTFFIIEECLEQDALKSSLDCLIRDHWQKLGGRLRSQSRGNLLEYHVPKTFGRDSVLFRWSCQEYNNSIDSVAQAIRAPPQDKGPVLLPSMKVVDSWFRPADWPYHRSDESPDDPLLFVHLSAFFDATVICISMPHVLADQMGLANIIKAWMGLLDGKEPSPMIGYDNDVLPGNHKVFADYPKKETYQKGRQRLFRTGEYQLVMLPFISDIVFNAEEDPYIIFFPLRLIQSLRQRHSKILGSKYADFSRISDGDIITAIVTKFARMNKGSPRTVALSQTINLRGKIFELDEEQRDAYIHNCPQYATSRQRLDHSTSIGEIAYANRRAIEKAAGSRGIEIGMAVKREMVRRGQANHICEPFERSYYVSNWCAAWKDLDFGPAVKNGGSVERKKPKFLVLGQAGERKSPRRYSSFILSRTEEGYWVDFSTSTAAMRLVREYLARDPNLEHF</sequence>
<evidence type="ECO:0000313" key="2">
    <source>
        <dbReference type="Proteomes" id="UP001143910"/>
    </source>
</evidence>
<protein>
    <submittedName>
        <fullName evidence="1">Uncharacterized protein</fullName>
    </submittedName>
</protein>
<proteinExistence type="predicted"/>
<reference evidence="1" key="1">
    <citation type="submission" date="2022-08" db="EMBL/GenBank/DDBJ databases">
        <title>Genome Sequence of Lecanicillium fungicola.</title>
        <authorList>
            <person name="Buettner E."/>
        </authorList>
    </citation>
    <scope>NUCLEOTIDE SEQUENCE</scope>
    <source>
        <strain evidence="1">Babe33</strain>
    </source>
</reference>
<dbReference type="EMBL" id="JANJQO010000076">
    <property type="protein sequence ID" value="KAJ2982438.1"/>
    <property type="molecule type" value="Genomic_DNA"/>
</dbReference>
<comment type="caution">
    <text evidence="1">The sequence shown here is derived from an EMBL/GenBank/DDBJ whole genome shotgun (WGS) entry which is preliminary data.</text>
</comment>
<name>A0ACC1NTI2_9HYPO</name>